<reference evidence="2 3" key="1">
    <citation type="submission" date="2019-12" db="EMBL/GenBank/DDBJ databases">
        <title>Genome sequence of Streptomyces bambusae.</title>
        <authorList>
            <person name="Bansal K."/>
            <person name="Choksket S."/>
            <person name="Korpole S."/>
            <person name="Patil P.B."/>
        </authorList>
    </citation>
    <scope>NUCLEOTIDE SEQUENCE [LARGE SCALE GENOMIC DNA]</scope>
    <source>
        <strain evidence="2 3">SK60</strain>
    </source>
</reference>
<keyword evidence="3" id="KW-1185">Reference proteome</keyword>
<feature type="domain" description="DUF7824" evidence="1">
    <location>
        <begin position="52"/>
        <end position="198"/>
    </location>
</feature>
<sequence length="515" mass="52800">MEREEDVGVGVGVVVGVDVVGDGAGGGFGSPAVMAPAADAQIRGDGGSVMAYEALLDGVVRWSARDRAALAAALLPVTERWTGAHRPRTRAAERLLAVVRSAVGPVGTGTAEPAEQEPARGWLETCQHEAVSLVVGERIQEICAWLRRGETVPMLLAMPSRPSGAVEPRDLVMRLTEYEQAGARPGPADLGQALLRCGGGPADEEVVGAAAELTLPEAPRVVAWLRRGGLPQPEWTVEREPGAPQAPSRRYGARVGRRILVGTQTLEGRGDFPRTYWPLFRRFEPLIGCNHILLGHREQHAAAALPWHPEIVAARLLTEVAAAADRNGASGSPEFLPALARSEGPAGPAVHLGVAYGLGAGPDADRDAAVEALLALAAQGRLDGAFLGGELARLVLLGTLKLPTVTASLRLAAGATGGMTGGVAGGATAGATAGATGGAEAVWPVLASALPELLAAVDSGLLTRLHPPLLALAADCARDCGARGTVAGVDVLAGRPGSSQSVREARRLRATLAGA</sequence>
<organism evidence="2 3">
    <name type="scientific">Streptomyces bambusae</name>
    <dbReference type="NCBI Taxonomy" id="1550616"/>
    <lineage>
        <taxon>Bacteria</taxon>
        <taxon>Bacillati</taxon>
        <taxon>Actinomycetota</taxon>
        <taxon>Actinomycetes</taxon>
        <taxon>Kitasatosporales</taxon>
        <taxon>Streptomycetaceae</taxon>
        <taxon>Streptomyces</taxon>
    </lineage>
</organism>
<dbReference type="RefSeq" id="WP_219671302.1">
    <property type="nucleotide sequence ID" value="NZ_WTFF01000359.1"/>
</dbReference>
<comment type="caution">
    <text evidence="2">The sequence shown here is derived from an EMBL/GenBank/DDBJ whole genome shotgun (WGS) entry which is preliminary data.</text>
</comment>
<dbReference type="InterPro" id="IPR056726">
    <property type="entry name" value="DUF7824"/>
</dbReference>
<evidence type="ECO:0000313" key="2">
    <source>
        <dbReference type="EMBL" id="MBW5486225.1"/>
    </source>
</evidence>
<evidence type="ECO:0000259" key="1">
    <source>
        <dbReference type="Pfam" id="PF25148"/>
    </source>
</evidence>
<evidence type="ECO:0000313" key="3">
    <source>
        <dbReference type="Proteomes" id="UP000812013"/>
    </source>
</evidence>
<protein>
    <recommendedName>
        <fullName evidence="1">DUF7824 domain-containing protein</fullName>
    </recommendedName>
</protein>
<dbReference type="EMBL" id="WTFF01000359">
    <property type="protein sequence ID" value="MBW5486225.1"/>
    <property type="molecule type" value="Genomic_DNA"/>
</dbReference>
<accession>A0ABS6ZEN5</accession>
<name>A0ABS6ZEN5_9ACTN</name>
<dbReference type="Pfam" id="PF25148">
    <property type="entry name" value="DUF7824"/>
    <property type="match status" value="1"/>
</dbReference>
<dbReference type="Proteomes" id="UP000812013">
    <property type="component" value="Unassembled WGS sequence"/>
</dbReference>
<gene>
    <name evidence="2" type="ORF">GPJ59_31265</name>
</gene>
<proteinExistence type="predicted"/>